<evidence type="ECO:0000256" key="1">
    <source>
        <dbReference type="SAM" id="Phobius"/>
    </source>
</evidence>
<proteinExistence type="predicted"/>
<comment type="caution">
    <text evidence="2">The sequence shown here is derived from an EMBL/GenBank/DDBJ whole genome shotgun (WGS) entry which is preliminary data.</text>
</comment>
<protein>
    <recommendedName>
        <fullName evidence="4">Mitochondrial K+-H+ exchange-related-domain-containing protein</fullName>
    </recommendedName>
</protein>
<keyword evidence="1" id="KW-0472">Membrane</keyword>
<dbReference type="OrthoDB" id="5562676at2759"/>
<reference evidence="2 3" key="1">
    <citation type="submission" date="2019-02" db="EMBL/GenBank/DDBJ databases">
        <title>Genome sequencing of the rare red list fungi Dentipellis fragilis.</title>
        <authorList>
            <person name="Buettner E."/>
            <person name="Kellner H."/>
        </authorList>
    </citation>
    <scope>NUCLEOTIDE SEQUENCE [LARGE SCALE GENOMIC DNA]</scope>
    <source>
        <strain evidence="2 3">DSM 105465</strain>
    </source>
</reference>
<dbReference type="AlphaFoldDB" id="A0A4Y9Z946"/>
<dbReference type="Proteomes" id="UP000298327">
    <property type="component" value="Unassembled WGS sequence"/>
</dbReference>
<dbReference type="Pfam" id="PF10173">
    <property type="entry name" value="Mit_KHE1"/>
    <property type="match status" value="1"/>
</dbReference>
<feature type="transmembrane region" description="Helical" evidence="1">
    <location>
        <begin position="160"/>
        <end position="179"/>
    </location>
</feature>
<dbReference type="GO" id="GO:0005743">
    <property type="term" value="C:mitochondrial inner membrane"/>
    <property type="evidence" value="ECO:0007669"/>
    <property type="project" value="TreeGrafter"/>
</dbReference>
<keyword evidence="3" id="KW-1185">Reference proteome</keyword>
<evidence type="ECO:0000313" key="2">
    <source>
        <dbReference type="EMBL" id="TFY70974.1"/>
    </source>
</evidence>
<name>A0A4Y9Z946_9AGAM</name>
<dbReference type="PANTHER" id="PTHR28062">
    <property type="entry name" value="K+-H+ EXCHANGE-LIKE PROTEIN"/>
    <property type="match status" value="1"/>
</dbReference>
<dbReference type="EMBL" id="SEOQ01000073">
    <property type="protein sequence ID" value="TFY70974.1"/>
    <property type="molecule type" value="Genomic_DNA"/>
</dbReference>
<accession>A0A4Y9Z946</accession>
<dbReference type="InterPro" id="IPR018786">
    <property type="entry name" value="Mit_KHE1"/>
</dbReference>
<evidence type="ECO:0000313" key="3">
    <source>
        <dbReference type="Proteomes" id="UP000298327"/>
    </source>
</evidence>
<organism evidence="2 3">
    <name type="scientific">Dentipellis fragilis</name>
    <dbReference type="NCBI Taxonomy" id="205917"/>
    <lineage>
        <taxon>Eukaryota</taxon>
        <taxon>Fungi</taxon>
        <taxon>Dikarya</taxon>
        <taxon>Basidiomycota</taxon>
        <taxon>Agaricomycotina</taxon>
        <taxon>Agaricomycetes</taxon>
        <taxon>Russulales</taxon>
        <taxon>Hericiaceae</taxon>
        <taxon>Dentipellis</taxon>
    </lineage>
</organism>
<keyword evidence="1" id="KW-1133">Transmembrane helix</keyword>
<gene>
    <name evidence="2" type="ORF">EVG20_g2039</name>
</gene>
<dbReference type="PANTHER" id="PTHR28062:SF1">
    <property type="entry name" value="TRANSMEMBRANE PROTEIN"/>
    <property type="match status" value="1"/>
</dbReference>
<evidence type="ECO:0008006" key="4">
    <source>
        <dbReference type="Google" id="ProtNLM"/>
    </source>
</evidence>
<sequence>MSLLPKSRLPMRIIALPLTTVVRDPKHQSDTPRPLVYYHFQTPPPPADRKVGWVDWATGKATQAWASFGKAPEMNWKYKVYRYGERLVDRIDFEELALKGVDPSLGPHISQLRRSTQDAKKEAEKGIVIPFVHPKSLSPSPLSHLRAILEKRTPRHKKGFWVWLLVSPLTAPFMLIPIIPNLPFFFCVWRSWSHYRAYKASEYLQSLLDNGAIVPKSSSDLDDIYVKHTPRFESDASESHDTKEESAEAKSMEVDEKILLRRDAVPPILKMFGLPETAAADIYRAIEQADVRLKQGIYT</sequence>
<dbReference type="GO" id="GO:0006813">
    <property type="term" value="P:potassium ion transport"/>
    <property type="evidence" value="ECO:0007669"/>
    <property type="project" value="TreeGrafter"/>
</dbReference>
<dbReference type="GO" id="GO:1902600">
    <property type="term" value="P:proton transmembrane transport"/>
    <property type="evidence" value="ECO:0007669"/>
    <property type="project" value="TreeGrafter"/>
</dbReference>
<keyword evidence="1" id="KW-0812">Transmembrane</keyword>